<proteinExistence type="inferred from homology"/>
<comment type="subcellular location">
    <subcellularLocation>
        <location evidence="9">Cell membrane</location>
        <topology evidence="9">Lipid-anchor</topology>
    </subcellularLocation>
    <subcellularLocation>
        <location evidence="1">Membrane</location>
    </subcellularLocation>
</comment>
<dbReference type="NCBIfam" id="TIGR01845">
    <property type="entry name" value="outer_NodT"/>
    <property type="match status" value="1"/>
</dbReference>
<dbReference type="EMBL" id="JBHSEK010000005">
    <property type="protein sequence ID" value="MFC4490045.1"/>
    <property type="molecule type" value="Genomic_DNA"/>
</dbReference>
<dbReference type="InterPro" id="IPR003423">
    <property type="entry name" value="OMP_efflux"/>
</dbReference>
<name>A0ABV8ZRT5_9NEIS</name>
<dbReference type="InterPro" id="IPR010131">
    <property type="entry name" value="MdtP/NodT-like"/>
</dbReference>
<feature type="coiled-coil region" evidence="10">
    <location>
        <begin position="388"/>
        <end position="415"/>
    </location>
</feature>
<feature type="signal peptide" evidence="9">
    <location>
        <begin position="1"/>
        <end position="22"/>
    </location>
</feature>
<keyword evidence="6 9" id="KW-0472">Membrane</keyword>
<evidence type="ECO:0000256" key="6">
    <source>
        <dbReference type="ARBA" id="ARBA00023136"/>
    </source>
</evidence>
<dbReference type="Gene3D" id="2.20.200.10">
    <property type="entry name" value="Outer membrane efflux proteins (OEP)"/>
    <property type="match status" value="1"/>
</dbReference>
<dbReference type="Pfam" id="PF02321">
    <property type="entry name" value="OEP"/>
    <property type="match status" value="2"/>
</dbReference>
<evidence type="ECO:0000256" key="2">
    <source>
        <dbReference type="ARBA" id="ARBA00007613"/>
    </source>
</evidence>
<evidence type="ECO:0000256" key="8">
    <source>
        <dbReference type="ARBA" id="ARBA00023288"/>
    </source>
</evidence>
<keyword evidence="12" id="KW-1185">Reference proteome</keyword>
<feature type="chain" id="PRO_5044993784" evidence="9">
    <location>
        <begin position="23"/>
        <end position="474"/>
    </location>
</feature>
<gene>
    <name evidence="11" type="ORF">ACFO0R_10475</name>
</gene>
<sequence length="474" mass="50452">MKFLAPAPVAALAATLMLSACAGMDAVAPQSTLLHAAPPAEWAGTPAAEWWRQWRDPQLEALIRQALRDNPGLRGAAARLRQAQALSDVSAAATLPQVNAQGQSTRQLHAEDNLVSPIGNGNYDWQTRATVSVSYDLDLWGREREALTASLNDAQVAAADARISALNLETAIVRGYLQLAEQYQQKDLAAAALQQQQALLELSRRRKAAGLAAEPEVVQQQGRLPPSRTQVEQIDERIATLGNQLAALSGQPPEAAGRLRRPTLSLAQPLSSLATIPAQLLGRRPDLSAQRWGVEAEAARIKVARAAFYPNINLSAFAGYQGIGFANLISPATALRGFAPAISLPIFEGGRLRGQLRAQTAAYDQAVESYNATLINALSETASAIAHVQSTVKQAEQADRALAAANRELALAEQSYRAGLSDQSPVRQLRLSQLSARQKQAQAQAQRLDGYAALMAALGGGIETLSPSENGATQ</sequence>
<comment type="similarity">
    <text evidence="2 9">Belongs to the outer membrane factor (OMF) (TC 1.B.17) family.</text>
</comment>
<dbReference type="PROSITE" id="PS51257">
    <property type="entry name" value="PROKAR_LIPOPROTEIN"/>
    <property type="match status" value="1"/>
</dbReference>
<comment type="caution">
    <text evidence="11">The sequence shown here is derived from an EMBL/GenBank/DDBJ whole genome shotgun (WGS) entry which is preliminary data.</text>
</comment>
<organism evidence="11 12">
    <name type="scientific">Chromobacterium aquaticum</name>
    <dbReference type="NCBI Taxonomy" id="467180"/>
    <lineage>
        <taxon>Bacteria</taxon>
        <taxon>Pseudomonadati</taxon>
        <taxon>Pseudomonadota</taxon>
        <taxon>Betaproteobacteria</taxon>
        <taxon>Neisseriales</taxon>
        <taxon>Chromobacteriaceae</taxon>
        <taxon>Chromobacterium</taxon>
    </lineage>
</organism>
<evidence type="ECO:0000256" key="5">
    <source>
        <dbReference type="ARBA" id="ARBA00022729"/>
    </source>
</evidence>
<evidence type="ECO:0000256" key="9">
    <source>
        <dbReference type="RuleBase" id="RU362097"/>
    </source>
</evidence>
<accession>A0ABV8ZRT5</accession>
<keyword evidence="7 9" id="KW-0564">Palmitate</keyword>
<evidence type="ECO:0000256" key="1">
    <source>
        <dbReference type="ARBA" id="ARBA00004370"/>
    </source>
</evidence>
<evidence type="ECO:0000256" key="4">
    <source>
        <dbReference type="ARBA" id="ARBA00022692"/>
    </source>
</evidence>
<dbReference type="PANTHER" id="PTHR30203">
    <property type="entry name" value="OUTER MEMBRANE CATION EFFLUX PROTEIN"/>
    <property type="match status" value="1"/>
</dbReference>
<dbReference type="PANTHER" id="PTHR30203:SF20">
    <property type="entry name" value="MULTIDRUG RESISTANCE OUTER MEMBRANE PROTEIN MDTP-RELATED"/>
    <property type="match status" value="1"/>
</dbReference>
<evidence type="ECO:0000313" key="12">
    <source>
        <dbReference type="Proteomes" id="UP001595999"/>
    </source>
</evidence>
<dbReference type="SUPFAM" id="SSF56954">
    <property type="entry name" value="Outer membrane efflux proteins (OEP)"/>
    <property type="match status" value="1"/>
</dbReference>
<evidence type="ECO:0000313" key="11">
    <source>
        <dbReference type="EMBL" id="MFC4490045.1"/>
    </source>
</evidence>
<keyword evidence="10" id="KW-0175">Coiled coil</keyword>
<evidence type="ECO:0000256" key="10">
    <source>
        <dbReference type="SAM" id="Coils"/>
    </source>
</evidence>
<keyword evidence="8 9" id="KW-0449">Lipoprotein</keyword>
<reference evidence="12" key="1">
    <citation type="journal article" date="2019" name="Int. J. Syst. Evol. Microbiol.">
        <title>The Global Catalogue of Microorganisms (GCM) 10K type strain sequencing project: providing services to taxonomists for standard genome sequencing and annotation.</title>
        <authorList>
            <consortium name="The Broad Institute Genomics Platform"/>
            <consortium name="The Broad Institute Genome Sequencing Center for Infectious Disease"/>
            <person name="Wu L."/>
            <person name="Ma J."/>
        </authorList>
    </citation>
    <scope>NUCLEOTIDE SEQUENCE [LARGE SCALE GENOMIC DNA]</scope>
    <source>
        <strain evidence="12">CGMCC 4.7608</strain>
    </source>
</reference>
<keyword evidence="3 9" id="KW-1134">Transmembrane beta strand</keyword>
<evidence type="ECO:0000256" key="3">
    <source>
        <dbReference type="ARBA" id="ARBA00022452"/>
    </source>
</evidence>
<keyword evidence="4 9" id="KW-0812">Transmembrane</keyword>
<evidence type="ECO:0000256" key="7">
    <source>
        <dbReference type="ARBA" id="ARBA00023139"/>
    </source>
</evidence>
<dbReference type="Proteomes" id="UP001595999">
    <property type="component" value="Unassembled WGS sequence"/>
</dbReference>
<dbReference type="Gene3D" id="1.20.1600.10">
    <property type="entry name" value="Outer membrane efflux proteins (OEP)"/>
    <property type="match status" value="1"/>
</dbReference>
<keyword evidence="5 9" id="KW-0732">Signal</keyword>
<protein>
    <submittedName>
        <fullName evidence="11">Efflux transporter outer membrane subunit</fullName>
    </submittedName>
</protein>